<name>A0A0K0G6B0_STRVS</name>
<dbReference type="WBParaSite" id="SVE_2029300.1">
    <property type="protein sequence ID" value="SVE_2029300.1"/>
    <property type="gene ID" value="SVE_2029300"/>
</dbReference>
<dbReference type="Proteomes" id="UP000035680">
    <property type="component" value="Unassembled WGS sequence"/>
</dbReference>
<proteinExistence type="predicted"/>
<dbReference type="AlphaFoldDB" id="A0A0K0G6B0"/>
<evidence type="ECO:0000313" key="1">
    <source>
        <dbReference type="Proteomes" id="UP000035680"/>
    </source>
</evidence>
<protein>
    <submittedName>
        <fullName evidence="2">SynN domain-containing protein</fullName>
    </submittedName>
</protein>
<keyword evidence="1" id="KW-1185">Reference proteome</keyword>
<accession>A0A0K0G6B0</accession>
<reference evidence="2" key="2">
    <citation type="submission" date="2015-08" db="UniProtKB">
        <authorList>
            <consortium name="WormBaseParasite"/>
        </authorList>
    </citation>
    <scope>IDENTIFICATION</scope>
</reference>
<reference evidence="1" key="1">
    <citation type="submission" date="2014-07" db="EMBL/GenBank/DDBJ databases">
        <authorList>
            <person name="Martin A.A"/>
            <person name="De Silva N."/>
        </authorList>
    </citation>
    <scope>NUCLEOTIDE SEQUENCE</scope>
</reference>
<organism evidence="1 2">
    <name type="scientific">Strongyloides venezuelensis</name>
    <name type="common">Threadworm</name>
    <dbReference type="NCBI Taxonomy" id="75913"/>
    <lineage>
        <taxon>Eukaryota</taxon>
        <taxon>Metazoa</taxon>
        <taxon>Ecdysozoa</taxon>
        <taxon>Nematoda</taxon>
        <taxon>Chromadorea</taxon>
        <taxon>Rhabditida</taxon>
        <taxon>Tylenchina</taxon>
        <taxon>Panagrolaimomorpha</taxon>
        <taxon>Strongyloidoidea</taxon>
        <taxon>Strongyloididae</taxon>
        <taxon>Strongyloides</taxon>
    </lineage>
</organism>
<sequence length="85" mass="9945">MNSQKGEDQKKFDDDVIAKTVAMFQKVEELNQRMAMCEKRMDNVMAKEMKEKSSTMKKKVDNTRAVINDVGKQLTALRRIFDRDQ</sequence>
<evidence type="ECO:0000313" key="2">
    <source>
        <dbReference type="WBParaSite" id="SVE_2029300.1"/>
    </source>
</evidence>